<evidence type="ECO:0000313" key="2">
    <source>
        <dbReference type="Proteomes" id="UP001151760"/>
    </source>
</evidence>
<proteinExistence type="predicted"/>
<keyword evidence="2" id="KW-1185">Reference proteome</keyword>
<gene>
    <name evidence="1" type="ORF">Tco_0800259</name>
</gene>
<reference evidence="1" key="2">
    <citation type="submission" date="2022-01" db="EMBL/GenBank/DDBJ databases">
        <authorList>
            <person name="Yamashiro T."/>
            <person name="Shiraishi A."/>
            <person name="Satake H."/>
            <person name="Nakayama K."/>
        </authorList>
    </citation>
    <scope>NUCLEOTIDE SEQUENCE</scope>
</reference>
<accession>A0ABQ4ZVI7</accession>
<dbReference type="EMBL" id="BQNB010011647">
    <property type="protein sequence ID" value="GJS93291.1"/>
    <property type="molecule type" value="Genomic_DNA"/>
</dbReference>
<feature type="non-terminal residue" evidence="1">
    <location>
        <position position="1"/>
    </location>
</feature>
<name>A0ABQ4ZVI7_9ASTR</name>
<comment type="caution">
    <text evidence="1">The sequence shown here is derived from an EMBL/GenBank/DDBJ whole genome shotgun (WGS) entry which is preliminary data.</text>
</comment>
<dbReference type="Proteomes" id="UP001151760">
    <property type="component" value="Unassembled WGS sequence"/>
</dbReference>
<organism evidence="1 2">
    <name type="scientific">Tanacetum coccineum</name>
    <dbReference type="NCBI Taxonomy" id="301880"/>
    <lineage>
        <taxon>Eukaryota</taxon>
        <taxon>Viridiplantae</taxon>
        <taxon>Streptophyta</taxon>
        <taxon>Embryophyta</taxon>
        <taxon>Tracheophyta</taxon>
        <taxon>Spermatophyta</taxon>
        <taxon>Magnoliopsida</taxon>
        <taxon>eudicotyledons</taxon>
        <taxon>Gunneridae</taxon>
        <taxon>Pentapetalae</taxon>
        <taxon>asterids</taxon>
        <taxon>campanulids</taxon>
        <taxon>Asterales</taxon>
        <taxon>Asteraceae</taxon>
        <taxon>Asteroideae</taxon>
        <taxon>Anthemideae</taxon>
        <taxon>Anthemidinae</taxon>
        <taxon>Tanacetum</taxon>
    </lineage>
</organism>
<evidence type="ECO:0000313" key="1">
    <source>
        <dbReference type="EMBL" id="GJS93291.1"/>
    </source>
</evidence>
<protein>
    <submittedName>
        <fullName evidence="1">Uncharacterized protein</fullName>
    </submittedName>
</protein>
<reference evidence="1" key="1">
    <citation type="journal article" date="2022" name="Int. J. Mol. Sci.">
        <title>Draft Genome of Tanacetum Coccineum: Genomic Comparison of Closely Related Tanacetum-Family Plants.</title>
        <authorList>
            <person name="Yamashiro T."/>
            <person name="Shiraishi A."/>
            <person name="Nakayama K."/>
            <person name="Satake H."/>
        </authorList>
    </citation>
    <scope>NUCLEOTIDE SEQUENCE</scope>
</reference>
<sequence>LRLKNSINCVYEMSNGRCFDIGVVDEIVEDIGGVGGGGGSCVGDSAGVEESCDSCVVGSCVEVLSVDKSLVEVRVGCKSRVVGEGKKIFVCGGLGDGSKWVKPMKIDGIALGANLLVKCWFGWKSVYEISGCKYAMSLKMKWKIGLKSECSSYLKKLFVFSLNHCILLRGVGT</sequence>